<name>A0A8H2VVA2_9HELO</name>
<dbReference type="InterPro" id="IPR011042">
    <property type="entry name" value="6-blade_b-propeller_TolB-like"/>
</dbReference>
<dbReference type="PANTHER" id="PTHR47064">
    <property type="entry name" value="PUTATIVE (AFU_ORTHOLOGUE AFUA_1G08990)-RELATED"/>
    <property type="match status" value="1"/>
</dbReference>
<dbReference type="Pfam" id="PF08450">
    <property type="entry name" value="SGL"/>
    <property type="match status" value="1"/>
</dbReference>
<dbReference type="EMBL" id="CAJHIA010000012">
    <property type="protein sequence ID" value="CAD6444758.1"/>
    <property type="molecule type" value="Genomic_DNA"/>
</dbReference>
<gene>
    <name evidence="2" type="ORF">SCLTRI_LOCUS4550</name>
</gene>
<dbReference type="AlphaFoldDB" id="A0A8H2VVA2"/>
<dbReference type="InterPro" id="IPR052988">
    <property type="entry name" value="Oryzine_lactonohydrolase"/>
</dbReference>
<proteinExistence type="predicted"/>
<evidence type="ECO:0000313" key="3">
    <source>
        <dbReference type="Proteomes" id="UP000624404"/>
    </source>
</evidence>
<accession>A0A8H2VVA2</accession>
<dbReference type="Proteomes" id="UP000624404">
    <property type="component" value="Unassembled WGS sequence"/>
</dbReference>
<dbReference type="OrthoDB" id="423498at2759"/>
<evidence type="ECO:0000259" key="1">
    <source>
        <dbReference type="Pfam" id="PF08450"/>
    </source>
</evidence>
<dbReference type="SUPFAM" id="SSF63829">
    <property type="entry name" value="Calcium-dependent phosphotriesterase"/>
    <property type="match status" value="1"/>
</dbReference>
<dbReference type="Gene3D" id="2.120.10.30">
    <property type="entry name" value="TolB, C-terminal domain"/>
    <property type="match status" value="1"/>
</dbReference>
<evidence type="ECO:0000313" key="2">
    <source>
        <dbReference type="EMBL" id="CAD6444758.1"/>
    </source>
</evidence>
<dbReference type="PANTHER" id="PTHR47064:SF2">
    <property type="entry name" value="SMP-30_GLUCONOLACTONASE_LRE-LIKE REGION DOMAIN-CONTAINING PROTEIN-RELATED"/>
    <property type="match status" value="1"/>
</dbReference>
<organism evidence="2 3">
    <name type="scientific">Sclerotinia trifoliorum</name>
    <dbReference type="NCBI Taxonomy" id="28548"/>
    <lineage>
        <taxon>Eukaryota</taxon>
        <taxon>Fungi</taxon>
        <taxon>Dikarya</taxon>
        <taxon>Ascomycota</taxon>
        <taxon>Pezizomycotina</taxon>
        <taxon>Leotiomycetes</taxon>
        <taxon>Helotiales</taxon>
        <taxon>Sclerotiniaceae</taxon>
        <taxon>Sclerotinia</taxon>
    </lineage>
</organism>
<feature type="domain" description="SMP-30/Gluconolactonase/LRE-like region" evidence="1">
    <location>
        <begin position="139"/>
        <end position="334"/>
    </location>
</feature>
<reference evidence="2" key="1">
    <citation type="submission" date="2020-10" db="EMBL/GenBank/DDBJ databases">
        <authorList>
            <person name="Kusch S."/>
        </authorList>
    </citation>
    <scope>NUCLEOTIDE SEQUENCE</scope>
    <source>
        <strain evidence="2">SwB9</strain>
    </source>
</reference>
<sequence>MYSRNIIPTMAIANGTLAQESVYAYTADTISTLNLYNVSNLAPFQIYNESFTSILGKSPTITNVLNSSFPQFHEAGIFFSESTLFVTSNQYAASTNSPSTNNKTISITRLDKSGDSWTATIVEPQGTISLANGGIKYKDGLIICDQGSLTAAGGLVYMNATAPYGTKTLINNYYGVEFNSPNDVHVTSDGALWFTDPSYGSWQGIRPQPQLPNQVYRYMPETNDIRVVADGIQEPNGITFSPDEKTAYITDGTGNATALTAPRAIYAYDVITRGGQPSLANKRIFAVPQKGIPDGIKTDAAGNVYGGCGDGINVWNEGGILLGKIAVAGGSSNFILGNEGNKTQAWLLNEDKLWQASLGLVNGIGSSRNTTRVSSLRY</sequence>
<dbReference type="InterPro" id="IPR013658">
    <property type="entry name" value="SGL"/>
</dbReference>
<comment type="caution">
    <text evidence="2">The sequence shown here is derived from an EMBL/GenBank/DDBJ whole genome shotgun (WGS) entry which is preliminary data.</text>
</comment>
<keyword evidence="3" id="KW-1185">Reference proteome</keyword>
<protein>
    <submittedName>
        <fullName evidence="2">52f1c6cf-98fe-4dcc-9c5e-e37d95d5ea03</fullName>
    </submittedName>
</protein>